<dbReference type="EMBL" id="CP101509">
    <property type="protein sequence ID" value="UTV29986.1"/>
    <property type="molecule type" value="Genomic_DNA"/>
</dbReference>
<evidence type="ECO:0000313" key="4">
    <source>
        <dbReference type="Proteomes" id="UP001057998"/>
    </source>
</evidence>
<dbReference type="CDD" id="cd05233">
    <property type="entry name" value="SDR_c"/>
    <property type="match status" value="1"/>
</dbReference>
<evidence type="ECO:0000313" key="3">
    <source>
        <dbReference type="EMBL" id="UTV29986.1"/>
    </source>
</evidence>
<dbReference type="Pfam" id="PF13561">
    <property type="entry name" value="adh_short_C2"/>
    <property type="match status" value="1"/>
</dbReference>
<dbReference type="Proteomes" id="UP001057998">
    <property type="component" value="Chromosome 2"/>
</dbReference>
<reference evidence="3" key="1">
    <citation type="submission" date="2022-07" db="EMBL/GenBank/DDBJ databases">
        <title>Genome sequencing of Photobacterium atrarenae GJH2-4.</title>
        <authorList>
            <person name="Park S.-J."/>
        </authorList>
    </citation>
    <scope>NUCLEOTIDE SEQUENCE</scope>
    <source>
        <strain evidence="3">GJH2-4</strain>
    </source>
</reference>
<gene>
    <name evidence="3" type="ORF">NNL38_23605</name>
</gene>
<dbReference type="PANTHER" id="PTHR24321:SF8">
    <property type="entry name" value="ESTRADIOL 17-BETA-DEHYDROGENASE 8-RELATED"/>
    <property type="match status" value="1"/>
</dbReference>
<dbReference type="InterPro" id="IPR020904">
    <property type="entry name" value="Sc_DH/Rdtase_CS"/>
</dbReference>
<dbReference type="PANTHER" id="PTHR24321">
    <property type="entry name" value="DEHYDROGENASES, SHORT CHAIN"/>
    <property type="match status" value="1"/>
</dbReference>
<keyword evidence="4" id="KW-1185">Reference proteome</keyword>
<dbReference type="RefSeq" id="WP_255391325.1">
    <property type="nucleotide sequence ID" value="NZ_CP101509.1"/>
</dbReference>
<sequence length="247" mass="26511">MERKIALVTGGSKGIGLATVQRLVQAGHTVITCARDPDHWQSVVAQHPQLSAVDFKVVDLTQPEQTQAMFEAIKTDYGKLDIAINNASPKLQSGGSFAQVATDDLFQTLVDDLWAPARCLQHELTLMSSGGAIVNVSSINGLRPTPSAAMYSAAKHGLEGLTHSVALEAIQSGIRINSVAPGVTWTPRWEQKQHDAPTIRQDVEKLVPAGRFAEPDEIAEAIAWLCSDSSRYIVGHTLVIDGGLSLK</sequence>
<evidence type="ECO:0000256" key="2">
    <source>
        <dbReference type="ARBA" id="ARBA00023002"/>
    </source>
</evidence>
<dbReference type="Gene3D" id="3.40.50.720">
    <property type="entry name" value="NAD(P)-binding Rossmann-like Domain"/>
    <property type="match status" value="1"/>
</dbReference>
<comment type="similarity">
    <text evidence="1">Belongs to the short-chain dehydrogenases/reductases (SDR) family.</text>
</comment>
<proteinExistence type="inferred from homology"/>
<organism evidence="3 4">
    <name type="scientific">Photobacterium atrarenae</name>
    <dbReference type="NCBI Taxonomy" id="865757"/>
    <lineage>
        <taxon>Bacteria</taxon>
        <taxon>Pseudomonadati</taxon>
        <taxon>Pseudomonadota</taxon>
        <taxon>Gammaproteobacteria</taxon>
        <taxon>Vibrionales</taxon>
        <taxon>Vibrionaceae</taxon>
        <taxon>Photobacterium</taxon>
    </lineage>
</organism>
<evidence type="ECO:0000256" key="1">
    <source>
        <dbReference type="ARBA" id="ARBA00006484"/>
    </source>
</evidence>
<dbReference type="PRINTS" id="PR00080">
    <property type="entry name" value="SDRFAMILY"/>
</dbReference>
<dbReference type="PROSITE" id="PS00061">
    <property type="entry name" value="ADH_SHORT"/>
    <property type="match status" value="1"/>
</dbReference>
<dbReference type="InterPro" id="IPR002347">
    <property type="entry name" value="SDR_fam"/>
</dbReference>
<accession>A0ABY5GLG8</accession>
<dbReference type="InterPro" id="IPR036291">
    <property type="entry name" value="NAD(P)-bd_dom_sf"/>
</dbReference>
<dbReference type="SUPFAM" id="SSF51735">
    <property type="entry name" value="NAD(P)-binding Rossmann-fold domains"/>
    <property type="match status" value="1"/>
</dbReference>
<name>A0ABY5GLG8_9GAMM</name>
<keyword evidence="2" id="KW-0560">Oxidoreductase</keyword>
<dbReference type="PRINTS" id="PR00081">
    <property type="entry name" value="GDHRDH"/>
</dbReference>
<protein>
    <submittedName>
        <fullName evidence="3">SDR family oxidoreductase</fullName>
    </submittedName>
</protein>